<sequence length="293" mass="33704">MDEIVSEIRALLNEALWKIDCHSSSGSGNAKQDRYDDAVSGLVGVVVDACRVIEALEVYHPEAVRKVAGEKVKWPMVFYHTREVSDGFKGVRAKSDEISQRFSRIGLGKGLPVSINPKHESLNIAILDFVEDTIAFRKMEEPVGLWDSIEEECQPGSLVYGEQDQIHHYDQAEKNRWRLPDLEKDTAKEWAKSMVDYAYNLQKMKTRPRVVWLDELTSSVRIRKSVRDKALKREKRVEADVNGMRERNVDNSIAESWREDGLSKIKRDLESLKIEKDCVQSFIERILKDLLSR</sequence>
<organism evidence="1 2">
    <name type="scientific">Pelagicoccus albus</name>
    <dbReference type="NCBI Taxonomy" id="415222"/>
    <lineage>
        <taxon>Bacteria</taxon>
        <taxon>Pseudomonadati</taxon>
        <taxon>Verrucomicrobiota</taxon>
        <taxon>Opitutia</taxon>
        <taxon>Puniceicoccales</taxon>
        <taxon>Pelagicoccaceae</taxon>
        <taxon>Pelagicoccus</taxon>
    </lineage>
</organism>
<gene>
    <name evidence="1" type="ORF">H5P27_08480</name>
</gene>
<comment type="caution">
    <text evidence="1">The sequence shown here is derived from an EMBL/GenBank/DDBJ whole genome shotgun (WGS) entry which is preliminary data.</text>
</comment>
<dbReference type="EMBL" id="JACHVC010000007">
    <property type="protein sequence ID" value="MBC2606079.1"/>
    <property type="molecule type" value="Genomic_DNA"/>
</dbReference>
<reference evidence="1 2" key="1">
    <citation type="submission" date="2020-07" db="EMBL/GenBank/DDBJ databases">
        <authorList>
            <person name="Feng X."/>
        </authorList>
    </citation>
    <scope>NUCLEOTIDE SEQUENCE [LARGE SCALE GENOMIC DNA]</scope>
    <source>
        <strain evidence="1 2">JCM23202</strain>
    </source>
</reference>
<evidence type="ECO:0000313" key="2">
    <source>
        <dbReference type="Proteomes" id="UP000526501"/>
    </source>
</evidence>
<keyword evidence="2" id="KW-1185">Reference proteome</keyword>
<accession>A0A7X1E882</accession>
<name>A0A7X1E882_9BACT</name>
<dbReference type="AlphaFoldDB" id="A0A7X1E882"/>
<dbReference type="Proteomes" id="UP000526501">
    <property type="component" value="Unassembled WGS sequence"/>
</dbReference>
<protein>
    <submittedName>
        <fullName evidence="1">Uncharacterized protein</fullName>
    </submittedName>
</protein>
<evidence type="ECO:0000313" key="1">
    <source>
        <dbReference type="EMBL" id="MBC2606079.1"/>
    </source>
</evidence>
<dbReference type="RefSeq" id="WP_185659961.1">
    <property type="nucleotide sequence ID" value="NZ_CAWPOO010000007.1"/>
</dbReference>
<proteinExistence type="predicted"/>